<dbReference type="InterPro" id="IPR003786">
    <property type="entry name" value="FdhD"/>
</dbReference>
<dbReference type="STRING" id="1544416.Cocul_01101"/>
<dbReference type="AlphaFoldDB" id="A0A0Q0YDC1"/>
<dbReference type="EMBL" id="LKST01000002">
    <property type="protein sequence ID" value="KQB84304.1"/>
    <property type="molecule type" value="Genomic_DNA"/>
</dbReference>
<name>A0A0Q0YDC1_9CORY</name>
<evidence type="ECO:0000313" key="1">
    <source>
        <dbReference type="EMBL" id="KQB84304.1"/>
    </source>
</evidence>
<dbReference type="Pfam" id="PF02634">
    <property type="entry name" value="FdhD-NarQ"/>
    <property type="match status" value="1"/>
</dbReference>
<keyword evidence="2" id="KW-1185">Reference proteome</keyword>
<dbReference type="Gene3D" id="3.40.140.10">
    <property type="entry name" value="Cytidine Deaminase, domain 2"/>
    <property type="match status" value="1"/>
</dbReference>
<accession>A0A0Q0YDC1</accession>
<dbReference type="OrthoDB" id="3197277at2"/>
<organism evidence="1 2">
    <name type="scientific">Corynebacterium oculi</name>
    <dbReference type="NCBI Taxonomy" id="1544416"/>
    <lineage>
        <taxon>Bacteria</taxon>
        <taxon>Bacillati</taxon>
        <taxon>Actinomycetota</taxon>
        <taxon>Actinomycetes</taxon>
        <taxon>Mycobacteriales</taxon>
        <taxon>Corynebacteriaceae</taxon>
        <taxon>Corynebacterium</taxon>
    </lineage>
</organism>
<dbReference type="Gene3D" id="3.10.20.10">
    <property type="match status" value="1"/>
</dbReference>
<proteinExistence type="predicted"/>
<dbReference type="PATRIC" id="fig|1544416.3.peg.1108"/>
<sequence>MSRLSPRVSALHLHRAADGTLSASRRAAPTLSEEPLEIRLIDGPRYHFPRTPGHDVELAHGLLYAEGHLSRAEDLSETRYCAGAEGEDHCNTYNVLDLRVRAQPHPRPTPATGNARLNPAEAQHLLEATPPAQPEGLRRASALWPGASPRPSITREDLTARNSVDKVVGSLLLHNPATALPAEGAFLLLNSRPTPELLRRAHRAGFRGVSSPLRPTERAVGYARAHGLVALYAGRTGVLYSGELDPAGA</sequence>
<evidence type="ECO:0000313" key="2">
    <source>
        <dbReference type="Proteomes" id="UP000050517"/>
    </source>
</evidence>
<dbReference type="SUPFAM" id="SSF53927">
    <property type="entry name" value="Cytidine deaminase-like"/>
    <property type="match status" value="1"/>
</dbReference>
<comment type="caution">
    <text evidence="1">The sequence shown here is derived from an EMBL/GenBank/DDBJ whole genome shotgun (WGS) entry which is preliminary data.</text>
</comment>
<dbReference type="Proteomes" id="UP000050517">
    <property type="component" value="Unassembled WGS sequence"/>
</dbReference>
<dbReference type="GO" id="GO:0016783">
    <property type="term" value="F:sulfurtransferase activity"/>
    <property type="evidence" value="ECO:0007669"/>
    <property type="project" value="InterPro"/>
</dbReference>
<protein>
    <submittedName>
        <fullName evidence="1">Protein FdhD</fullName>
    </submittedName>
</protein>
<dbReference type="InterPro" id="IPR016193">
    <property type="entry name" value="Cytidine_deaminase-like"/>
</dbReference>
<gene>
    <name evidence="1" type="primary">fdhD</name>
    <name evidence="1" type="ORF">Cocul_01101</name>
</gene>
<reference evidence="1 2" key="1">
    <citation type="submission" date="2015-10" db="EMBL/GenBank/DDBJ databases">
        <title>Corynebacteirum lowii and Corynebacterium oculi species nova, derived from human clinical disease and and emended description of Corynebacterium mastiditis.</title>
        <authorList>
            <person name="Bernard K."/>
            <person name="Pacheco A.L."/>
            <person name="Mcdougall C."/>
            <person name="Burtx T."/>
            <person name="Weibe D."/>
            <person name="Tyler S."/>
            <person name="Olson A.B."/>
            <person name="Cnockaert M."/>
            <person name="Eguchi H."/>
            <person name="Kuwahara T."/>
            <person name="Nakayama-Imaohji H."/>
            <person name="Boudewijins M."/>
            <person name="Van Hoecke F."/>
            <person name="Bernier A.-M."/>
            <person name="Vandamme P."/>
        </authorList>
    </citation>
    <scope>NUCLEOTIDE SEQUENCE [LARGE SCALE GENOMIC DNA]</scope>
    <source>
        <strain evidence="1 2">NML 130210</strain>
    </source>
</reference>
<dbReference type="RefSeq" id="WP_055122260.1">
    <property type="nucleotide sequence ID" value="NZ_LKST01000002.1"/>
</dbReference>